<reference evidence="1 2" key="1">
    <citation type="journal article" date="2019" name="Int. J. Syst. Evol. Microbiol.">
        <title>The Global Catalogue of Microorganisms (GCM) 10K type strain sequencing project: providing services to taxonomists for standard genome sequencing and annotation.</title>
        <authorList>
            <consortium name="The Broad Institute Genomics Platform"/>
            <consortium name="The Broad Institute Genome Sequencing Center for Infectious Disease"/>
            <person name="Wu L."/>
            <person name="Ma J."/>
        </authorList>
    </citation>
    <scope>NUCLEOTIDE SEQUENCE [LARGE SCALE GENOMIC DNA]</scope>
    <source>
        <strain evidence="1 2">JCM 14942</strain>
    </source>
</reference>
<gene>
    <name evidence="1" type="ORF">GCM10009788_18580</name>
</gene>
<evidence type="ECO:0000313" key="2">
    <source>
        <dbReference type="Proteomes" id="UP001500842"/>
    </source>
</evidence>
<keyword evidence="2" id="KW-1185">Reference proteome</keyword>
<dbReference type="EMBL" id="BAAAOR010000014">
    <property type="protein sequence ID" value="GAA1514489.1"/>
    <property type="molecule type" value="Genomic_DNA"/>
</dbReference>
<proteinExistence type="predicted"/>
<evidence type="ECO:0000313" key="1">
    <source>
        <dbReference type="EMBL" id="GAA1514489.1"/>
    </source>
</evidence>
<sequence>MSGDDRLTDDELLALLGEAVADGAAVSERRRTAARAAFTWRSVDAELAELLHDSALDAGAAVRSGGEQPRTLAFGRSGITLEVEIDGDALLGQVIGTGEAAAAPEPATVRLERPDAEAQVVEADAAGFFRLSGVATGTVRLVVEQAGWSLTTPWVAL</sequence>
<organism evidence="1 2">
    <name type="scientific">Nocardioides humi</name>
    <dbReference type="NCBI Taxonomy" id="449461"/>
    <lineage>
        <taxon>Bacteria</taxon>
        <taxon>Bacillati</taxon>
        <taxon>Actinomycetota</taxon>
        <taxon>Actinomycetes</taxon>
        <taxon>Propionibacteriales</taxon>
        <taxon>Nocardioidaceae</taxon>
        <taxon>Nocardioides</taxon>
    </lineage>
</organism>
<comment type="caution">
    <text evidence="1">The sequence shown here is derived from an EMBL/GenBank/DDBJ whole genome shotgun (WGS) entry which is preliminary data.</text>
</comment>
<name>A0ABN2AB83_9ACTN</name>
<dbReference type="RefSeq" id="WP_141005403.1">
    <property type="nucleotide sequence ID" value="NZ_BAAAOR010000014.1"/>
</dbReference>
<accession>A0ABN2AB83</accession>
<protein>
    <recommendedName>
        <fullName evidence="3">Carboxypeptidase regulatory-like domain-containing protein</fullName>
    </recommendedName>
</protein>
<evidence type="ECO:0008006" key="3">
    <source>
        <dbReference type="Google" id="ProtNLM"/>
    </source>
</evidence>
<dbReference type="Proteomes" id="UP001500842">
    <property type="component" value="Unassembled WGS sequence"/>
</dbReference>